<dbReference type="Proteomes" id="UP000054223">
    <property type="component" value="Unassembled WGS sequence"/>
</dbReference>
<proteinExistence type="predicted"/>
<comment type="caution">
    <text evidence="1">The sequence shown here is derived from an EMBL/GenBank/DDBJ whole genome shotgun (WGS) entry which is preliminary data.</text>
</comment>
<sequence>MRAFRSQLAILLLLCFVRVLLPESAILALHRHQHTEKEAAHTGRGYKALLTAKHQHCPVDHLYDVPFQPTPELVLQPVLHRYAPLKAELHQSVWESTTPAAAYLRGPPARA</sequence>
<name>A0A9X0L372_SOLP1</name>
<dbReference type="OrthoDB" id="893865at2"/>
<dbReference type="AlphaFoldDB" id="A0A9X0L372"/>
<gene>
    <name evidence="1" type="ORF">ASU33_02185</name>
</gene>
<dbReference type="EMBL" id="LNAL01000008">
    <property type="protein sequence ID" value="KUG06200.1"/>
    <property type="molecule type" value="Genomic_DNA"/>
</dbReference>
<evidence type="ECO:0000313" key="2">
    <source>
        <dbReference type="Proteomes" id="UP000054223"/>
    </source>
</evidence>
<reference evidence="1 2" key="1">
    <citation type="submission" date="2015-11" db="EMBL/GenBank/DDBJ databases">
        <title>Solirubrum puertoriconensis gen. nov. an environmental bacteria isolated in Puerto Rico.</title>
        <authorList>
            <person name="Cuebas-Irizarry M.F."/>
            <person name="Montalvo-Rodriguez R."/>
        </authorList>
    </citation>
    <scope>NUCLEOTIDE SEQUENCE [LARGE SCALE GENOMIC DNA]</scope>
    <source>
        <strain evidence="1 2">MC1A</strain>
    </source>
</reference>
<accession>A0A9X0L372</accession>
<organism evidence="1 2">
    <name type="scientific">Solirubrum puertoriconensis</name>
    <dbReference type="NCBI Taxonomy" id="1751427"/>
    <lineage>
        <taxon>Bacteria</taxon>
        <taxon>Pseudomonadati</taxon>
        <taxon>Bacteroidota</taxon>
        <taxon>Cytophagia</taxon>
        <taxon>Cytophagales</taxon>
    </lineage>
</organism>
<protein>
    <submittedName>
        <fullName evidence="1">Uncharacterized protein</fullName>
    </submittedName>
</protein>
<keyword evidence="2" id="KW-1185">Reference proteome</keyword>
<evidence type="ECO:0000313" key="1">
    <source>
        <dbReference type="EMBL" id="KUG06200.1"/>
    </source>
</evidence>
<dbReference type="RefSeq" id="WP_059071895.1">
    <property type="nucleotide sequence ID" value="NZ_LNAL01000008.1"/>
</dbReference>